<reference evidence="2" key="2">
    <citation type="submission" date="2018-11" db="EMBL/GenBank/DDBJ databases">
        <title>Trombidioid mite genomics.</title>
        <authorList>
            <person name="Dong X."/>
        </authorList>
    </citation>
    <scope>NUCLEOTIDE SEQUENCE</scope>
    <source>
        <strain evidence="2">UoL-WK</strain>
    </source>
</reference>
<gene>
    <name evidence="3" type="ORF">B4U79_01042</name>
    <name evidence="4" type="ORF">B4U79_05593</name>
    <name evidence="2" type="ORF">B4U79_06767</name>
</gene>
<dbReference type="Proteomes" id="UP000285301">
    <property type="component" value="Unassembled WGS sequence"/>
</dbReference>
<dbReference type="AlphaFoldDB" id="A0A3S3RYI1"/>
<dbReference type="EMBL" id="NCKU01001552">
    <property type="protein sequence ID" value="RWS11834.1"/>
    <property type="molecule type" value="Genomic_DNA"/>
</dbReference>
<protein>
    <submittedName>
        <fullName evidence="2">Alpha-tocopherol transfer protein-like isoform X1</fullName>
    </submittedName>
</protein>
<reference evidence="2 5" key="1">
    <citation type="journal article" date="2018" name="Gigascience">
        <title>Genomes of trombidid mites reveal novel predicted allergens and laterally-transferred genes associated with secondary metabolism.</title>
        <authorList>
            <person name="Dong X."/>
            <person name="Chaisiri K."/>
            <person name="Xia D."/>
            <person name="Armstrong S.D."/>
            <person name="Fang Y."/>
            <person name="Donnelly M.J."/>
            <person name="Kadowaki T."/>
            <person name="McGarry J.W."/>
            <person name="Darby A.C."/>
            <person name="Makepeace B.L."/>
        </authorList>
    </citation>
    <scope>NUCLEOTIDE SEQUENCE [LARGE SCALE GENOMIC DNA]</scope>
    <source>
        <strain evidence="2">UoL-WK</strain>
    </source>
</reference>
<dbReference type="InterPro" id="IPR001251">
    <property type="entry name" value="CRAL-TRIO_dom"/>
</dbReference>
<accession>A0A3S3RYI1</accession>
<dbReference type="SUPFAM" id="SSF52087">
    <property type="entry name" value="CRAL/TRIO domain"/>
    <property type="match status" value="1"/>
</dbReference>
<dbReference type="EMBL" id="NCKU01003995">
    <property type="protein sequence ID" value="RWS06605.1"/>
    <property type="molecule type" value="Genomic_DNA"/>
</dbReference>
<keyword evidence="5" id="KW-1185">Reference proteome</keyword>
<evidence type="ECO:0000313" key="4">
    <source>
        <dbReference type="EMBL" id="RWS11834.1"/>
    </source>
</evidence>
<evidence type="ECO:0000313" key="5">
    <source>
        <dbReference type="Proteomes" id="UP000285301"/>
    </source>
</evidence>
<dbReference type="Gene3D" id="3.40.525.10">
    <property type="entry name" value="CRAL-TRIO lipid binding domain"/>
    <property type="match status" value="1"/>
</dbReference>
<comment type="caution">
    <text evidence="2">The sequence shown here is derived from an EMBL/GenBank/DDBJ whole genome shotgun (WGS) entry which is preliminary data.</text>
</comment>
<dbReference type="PROSITE" id="PS50191">
    <property type="entry name" value="CRAL_TRIO"/>
    <property type="match status" value="1"/>
</dbReference>
<feature type="domain" description="CRAL-TRIO" evidence="1">
    <location>
        <begin position="73"/>
        <end position="180"/>
    </location>
</feature>
<dbReference type="PRINTS" id="PR00180">
    <property type="entry name" value="CRETINALDHBP"/>
</dbReference>
<dbReference type="CDD" id="cd00170">
    <property type="entry name" value="SEC14"/>
    <property type="match status" value="1"/>
</dbReference>
<dbReference type="STRING" id="1965070.A0A3S3RYI1"/>
<name>A0A3S3RYI1_9ACAR</name>
<dbReference type="PANTHER" id="PTHR10174:SF130">
    <property type="entry name" value="ALPHA-TOCOPHEROL TRANSFER PROTEIN-LIKE"/>
    <property type="match status" value="1"/>
</dbReference>
<evidence type="ECO:0000313" key="2">
    <source>
        <dbReference type="EMBL" id="RWS06605.1"/>
    </source>
</evidence>
<dbReference type="PANTHER" id="PTHR10174">
    <property type="entry name" value="ALPHA-TOCOPHEROL TRANSFER PROTEIN-RELATED"/>
    <property type="match status" value="1"/>
</dbReference>
<dbReference type="InterPro" id="IPR036865">
    <property type="entry name" value="CRAL-TRIO_dom_sf"/>
</dbReference>
<proteinExistence type="predicted"/>
<sequence>MYVQMFNKHPEFFTGVDFVREAIKTGTFQIFPERNVTGETIANMKPGNWNPDEVSFEAMMVSTIYAFEVDKLQEESQIYPTIEIIDCKNLSLKQVMKVGLSEIRLGAEMTEHTLPIRWRKLFIVNENYLIDILYNMAKMFLSKEFRERLAFIGNNFTELHKMVPPHLLPPEYGGTSGKCDIDRFLERIEKMEEQLMKLWEPFKKQKISI</sequence>
<organism evidence="2 5">
    <name type="scientific">Dinothrombium tinctorium</name>
    <dbReference type="NCBI Taxonomy" id="1965070"/>
    <lineage>
        <taxon>Eukaryota</taxon>
        <taxon>Metazoa</taxon>
        <taxon>Ecdysozoa</taxon>
        <taxon>Arthropoda</taxon>
        <taxon>Chelicerata</taxon>
        <taxon>Arachnida</taxon>
        <taxon>Acari</taxon>
        <taxon>Acariformes</taxon>
        <taxon>Trombidiformes</taxon>
        <taxon>Prostigmata</taxon>
        <taxon>Anystina</taxon>
        <taxon>Parasitengona</taxon>
        <taxon>Trombidioidea</taxon>
        <taxon>Trombidiidae</taxon>
        <taxon>Dinothrombium</taxon>
    </lineage>
</organism>
<dbReference type="EMBL" id="NCKU01002054">
    <property type="protein sequence ID" value="RWS10569.1"/>
    <property type="molecule type" value="Genomic_DNA"/>
</dbReference>
<dbReference type="OrthoDB" id="6512350at2759"/>
<dbReference type="GO" id="GO:0016020">
    <property type="term" value="C:membrane"/>
    <property type="evidence" value="ECO:0007669"/>
    <property type="project" value="TreeGrafter"/>
</dbReference>
<dbReference type="GO" id="GO:1902936">
    <property type="term" value="F:phosphatidylinositol bisphosphate binding"/>
    <property type="evidence" value="ECO:0007669"/>
    <property type="project" value="TreeGrafter"/>
</dbReference>
<dbReference type="Pfam" id="PF00650">
    <property type="entry name" value="CRAL_TRIO"/>
    <property type="match status" value="1"/>
</dbReference>
<evidence type="ECO:0000259" key="1">
    <source>
        <dbReference type="PROSITE" id="PS50191"/>
    </source>
</evidence>
<dbReference type="SMART" id="SM00516">
    <property type="entry name" value="SEC14"/>
    <property type="match status" value="1"/>
</dbReference>
<evidence type="ECO:0000313" key="3">
    <source>
        <dbReference type="EMBL" id="RWS10569.1"/>
    </source>
</evidence>